<gene>
    <name evidence="1" type="ORF">CSUB01_11650</name>
</gene>
<proteinExistence type="predicted"/>
<name>A0A066X2P6_COLSU</name>
<evidence type="ECO:0000313" key="2">
    <source>
        <dbReference type="Proteomes" id="UP000027238"/>
    </source>
</evidence>
<keyword evidence="2" id="KW-1185">Reference proteome</keyword>
<sequence length="30" mass="3200">MPGVPRVLPQPAVVKVARTLRAPVRPEGAH</sequence>
<reference evidence="2" key="1">
    <citation type="journal article" date="2014" name="Genome Announc.">
        <title>Draft genome sequence of Colletotrichum sublineola, a destructive pathogen of cultivated sorghum.</title>
        <authorList>
            <person name="Baroncelli R."/>
            <person name="Sanz-Martin J.M."/>
            <person name="Rech G.E."/>
            <person name="Sukno S.A."/>
            <person name="Thon M.R."/>
        </authorList>
    </citation>
    <scope>NUCLEOTIDE SEQUENCE [LARGE SCALE GENOMIC DNA]</scope>
    <source>
        <strain evidence="2">TX430BB</strain>
    </source>
</reference>
<dbReference type="Proteomes" id="UP000027238">
    <property type="component" value="Unassembled WGS sequence"/>
</dbReference>
<dbReference type="AlphaFoldDB" id="A0A066X2P6"/>
<dbReference type="HOGENOM" id="CLU_3408125_0_0_1"/>
<dbReference type="EMBL" id="JMSE01001368">
    <property type="protein sequence ID" value="KDN61964.1"/>
    <property type="molecule type" value="Genomic_DNA"/>
</dbReference>
<organism evidence="1 2">
    <name type="scientific">Colletotrichum sublineola</name>
    <name type="common">Sorghum anthracnose fungus</name>
    <dbReference type="NCBI Taxonomy" id="1173701"/>
    <lineage>
        <taxon>Eukaryota</taxon>
        <taxon>Fungi</taxon>
        <taxon>Dikarya</taxon>
        <taxon>Ascomycota</taxon>
        <taxon>Pezizomycotina</taxon>
        <taxon>Sordariomycetes</taxon>
        <taxon>Hypocreomycetidae</taxon>
        <taxon>Glomerellales</taxon>
        <taxon>Glomerellaceae</taxon>
        <taxon>Colletotrichum</taxon>
        <taxon>Colletotrichum graminicola species complex</taxon>
    </lineage>
</organism>
<protein>
    <submittedName>
        <fullName evidence="1">Uncharacterized protein</fullName>
    </submittedName>
</protein>
<comment type="caution">
    <text evidence="1">The sequence shown here is derived from an EMBL/GenBank/DDBJ whole genome shotgun (WGS) entry which is preliminary data.</text>
</comment>
<feature type="non-terminal residue" evidence="1">
    <location>
        <position position="30"/>
    </location>
</feature>
<accession>A0A066X2P6</accession>
<evidence type="ECO:0000313" key="1">
    <source>
        <dbReference type="EMBL" id="KDN61964.1"/>
    </source>
</evidence>